<evidence type="ECO:0000256" key="5">
    <source>
        <dbReference type="ARBA" id="ARBA00022825"/>
    </source>
</evidence>
<dbReference type="MEROPS" id="S09.A01"/>
<dbReference type="PRINTS" id="PR00862">
    <property type="entry name" value="PROLIGOPTASE"/>
</dbReference>
<organism evidence="9">
    <name type="scientific">Arabidopsis thaliana</name>
    <name type="common">Mouse-ear cress</name>
    <dbReference type="NCBI Taxonomy" id="3702"/>
    <lineage>
        <taxon>Eukaryota</taxon>
        <taxon>Viridiplantae</taxon>
        <taxon>Streptophyta</taxon>
        <taxon>Embryophyta</taxon>
        <taxon>Tracheophyta</taxon>
        <taxon>Spermatophyta</taxon>
        <taxon>Magnoliopsida</taxon>
        <taxon>eudicotyledons</taxon>
        <taxon>Gunneridae</taxon>
        <taxon>Pentapetalae</taxon>
        <taxon>rosids</taxon>
        <taxon>malvids</taxon>
        <taxon>Brassicales</taxon>
        <taxon>Brassicaceae</taxon>
        <taxon>Camelineae</taxon>
        <taxon>Arabidopsis</taxon>
    </lineage>
</organism>
<reference evidence="9" key="2">
    <citation type="submission" date="2000-07" db="EMBL/GenBank/DDBJ databases">
        <title>The sequence of BAC F14O10 from Arabidopsis thaliana chromosome 1.</title>
        <authorList>
            <person name="Liu S.X."/>
            <person name="Vaysberg M."/>
            <person name="Etgu P."/>
            <person name="Lee J.M."/>
            <person name="Lenz C."/>
            <person name="Pham P."/>
            <person name="Sakano H."/>
            <person name="Toriumi M."/>
            <person name="Yu G."/>
            <person name="Chan A."/>
            <person name="Chung M."/>
            <person name="Goldsmith A."/>
            <person name="Liu A."/>
            <person name="Smith A."/>
            <person name="Altafi H."/>
            <person name="Brooks S."/>
            <person name="Buehler E."/>
            <person name="Chao Q."/>
            <person name="Conn L."/>
            <person name="Conway A.B."/>
            <person name="Hansen N.F."/>
            <person name="Johnson-Hopson C."/>
            <person name="Khan S."/>
            <person name="Kim C."/>
            <person name="Lam B."/>
            <person name="Miranda M."/>
            <person name="Nguyen M."/>
            <person name="Palm C.J."/>
            <person name="Shinn P."/>
            <person name="Southwick A."/>
            <person name="Davis R.W."/>
            <person name="Ecker J.R."/>
            <person name="Federspiel N.A."/>
            <person name="Theologis A."/>
        </authorList>
    </citation>
    <scope>NUCLEOTIDE SEQUENCE</scope>
</reference>
<dbReference type="AlphaFoldDB" id="Q9LN30"/>
<dbReference type="InterPro" id="IPR002470">
    <property type="entry name" value="Peptidase_S9A"/>
</dbReference>
<accession>Q9LN30</accession>
<dbReference type="FunFam" id="2.130.10.120:FF:000001">
    <property type="entry name" value="Prolyl endopeptidase"/>
    <property type="match status" value="1"/>
</dbReference>
<dbReference type="InterPro" id="IPR023302">
    <property type="entry name" value="Pept_S9A_N"/>
</dbReference>
<dbReference type="EC" id="3.4.21.-" evidence="6"/>
<dbReference type="InterPro" id="IPR029058">
    <property type="entry name" value="AB_hydrolase_fold"/>
</dbReference>
<reference key="1">
    <citation type="journal article" date="2000" name="Nature">
        <title>Sequence and analysis of chromosome 1 of the plant Arabidopsis thaliana.</title>
        <authorList>
            <person name="Theologis A."/>
            <person name="Ecker J.R."/>
            <person name="Palm C.J."/>
            <person name="Federspiel N.A."/>
            <person name="Kaul S."/>
            <person name="White O."/>
            <person name="Alonso J."/>
            <person name="Altafi H."/>
            <person name="Araujo R."/>
            <person name="Bowman C.L."/>
            <person name="Brooks S.Y."/>
            <person name="Buehler E."/>
            <person name="Chan A."/>
            <person name="Chao Q."/>
            <person name="Chen H."/>
            <person name="Cheuk R.F."/>
            <person name="Chin C.W."/>
            <person name="Chung M.K."/>
            <person name="Conn L."/>
            <person name="Conway A.B."/>
            <person name="Conway A.R."/>
            <person name="Creasy T.H."/>
            <person name="Dewar K."/>
            <person name="Dunn P."/>
            <person name="Etgu P."/>
            <person name="Feldblyum T.V."/>
            <person name="Feng J."/>
            <person name="Fong B."/>
            <person name="Fujii C.Y."/>
            <person name="Gill J.E."/>
            <person name="Goldsmith A.D."/>
            <person name="Haas B."/>
            <person name="Hansen N.F."/>
            <person name="Hughes B."/>
            <person name="Huizar L."/>
            <person name="Hunter J.L."/>
            <person name="Jenkins J."/>
            <person name="Johnson-Hopson C."/>
            <person name="Khan S."/>
            <person name="Khaykin E."/>
            <person name="Kim C.J."/>
            <person name="Koo H.L."/>
            <person name="Kremenetskaia I."/>
            <person name="Kurtz D.B."/>
            <person name="Kwan A."/>
            <person name="Lam B."/>
            <person name="Langin-Hooper S."/>
            <person name="Lee A."/>
            <person name="Lee J.M."/>
            <person name="Lenz C.A."/>
            <person name="Li J.H."/>
            <person name="Li Y."/>
            <person name="Lin X."/>
            <person name="Liu S.X."/>
            <person name="Liu Z.A."/>
            <person name="Luros J.S."/>
            <person name="Maiti R."/>
            <person name="Marziali A."/>
            <person name="Militscher J."/>
            <person name="Miranda M."/>
            <person name="Nguyen M."/>
            <person name="Nierman W.C."/>
            <person name="Osborne B.I."/>
            <person name="Pai G."/>
            <person name="Peterson J."/>
            <person name="Pham P.K."/>
            <person name="Rizzo M."/>
            <person name="Rooney T."/>
            <person name="Rowley D."/>
            <person name="Sakano H."/>
            <person name="Salzberg S.L."/>
            <person name="Schwartz J.R."/>
            <person name="Shinn P."/>
            <person name="Southwick A.M."/>
            <person name="Sun H."/>
            <person name="Tallon L.J."/>
            <person name="Tambunga G."/>
            <person name="Toriumi M.J."/>
            <person name="Town C.D."/>
            <person name="Utterback T."/>
            <person name="Van Aken S."/>
            <person name="Vaysberg M."/>
            <person name="Vysotskaia V.S."/>
            <person name="Walker M."/>
            <person name="Wu D."/>
            <person name="Yu G."/>
            <person name="Fraser C.M."/>
            <person name="Venter J.C."/>
            <person name="Davis R.W."/>
        </authorList>
    </citation>
    <scope>NUCLEOTIDE SEQUENCE [LARGE SCALE GENOMIC DNA]</scope>
    <source>
        <strain>cv. Columbia</strain>
    </source>
</reference>
<proteinExistence type="inferred from homology"/>
<gene>
    <name evidence="9" type="primary">F14O10.2</name>
</gene>
<dbReference type="EMBL" id="AC026234">
    <property type="protein sequence ID" value="AAF88151.1"/>
    <property type="molecule type" value="Genomic_DNA"/>
</dbReference>
<evidence type="ECO:0000256" key="6">
    <source>
        <dbReference type="RuleBase" id="RU368024"/>
    </source>
</evidence>
<dbReference type="Pfam" id="PF02897">
    <property type="entry name" value="Peptidase_S9_N"/>
    <property type="match status" value="1"/>
</dbReference>
<dbReference type="Pfam" id="PF00326">
    <property type="entry name" value="Peptidase_S9"/>
    <property type="match status" value="1"/>
</dbReference>
<name>Q9LN30_ARATH</name>
<dbReference type="PIR" id="F86337">
    <property type="entry name" value="F86337"/>
</dbReference>
<evidence type="ECO:0000256" key="1">
    <source>
        <dbReference type="ARBA" id="ARBA00001070"/>
    </source>
</evidence>
<keyword evidence="5 6" id="KW-0720">Serine protease</keyword>
<evidence type="ECO:0000256" key="3">
    <source>
        <dbReference type="ARBA" id="ARBA00022670"/>
    </source>
</evidence>
<dbReference type="InterPro" id="IPR051167">
    <property type="entry name" value="Prolyl_oligopep/macrocyclase"/>
</dbReference>
<dbReference type="SUPFAM" id="SSF53474">
    <property type="entry name" value="alpha/beta-Hydrolases"/>
    <property type="match status" value="1"/>
</dbReference>
<dbReference type="InterPro" id="IPR001375">
    <property type="entry name" value="Peptidase_S9_cat"/>
</dbReference>
<feature type="domain" description="Peptidase S9 prolyl oligopeptidase catalytic" evidence="7">
    <location>
        <begin position="499"/>
        <end position="710"/>
    </location>
</feature>
<dbReference type="PANTHER" id="PTHR42881">
    <property type="entry name" value="PROLYL ENDOPEPTIDASE"/>
    <property type="match status" value="1"/>
</dbReference>
<dbReference type="GO" id="GO:0006508">
    <property type="term" value="P:proteolysis"/>
    <property type="evidence" value="ECO:0007669"/>
    <property type="project" value="UniProtKB-KW"/>
</dbReference>
<feature type="domain" description="Peptidase S9A N-terminal" evidence="8">
    <location>
        <begin position="14"/>
        <end position="436"/>
    </location>
</feature>
<dbReference type="ExpressionAtlas" id="Q9LN30">
    <property type="expression patterns" value="baseline and differential"/>
</dbReference>
<dbReference type="PhylomeDB" id="Q9LN30"/>
<evidence type="ECO:0000256" key="2">
    <source>
        <dbReference type="ARBA" id="ARBA00005228"/>
    </source>
</evidence>
<evidence type="ECO:0000259" key="7">
    <source>
        <dbReference type="Pfam" id="PF00326"/>
    </source>
</evidence>
<dbReference type="SUPFAM" id="SSF50993">
    <property type="entry name" value="Peptidase/esterase 'gauge' domain"/>
    <property type="match status" value="1"/>
</dbReference>
<dbReference type="ESTHER" id="arath-F14O10.2">
    <property type="family name" value="S9N_PPCE_Peptidase_S9"/>
</dbReference>
<comment type="similarity">
    <text evidence="2 6">Belongs to the peptidase S9A family.</text>
</comment>
<keyword evidence="3 6" id="KW-0645">Protease</keyword>
<sequence>MGSLPAFEERLQYPTARRDESVVEDYHGVKVSDPYRWLEDPDAEEVKEFVEKQVQLSDSVLKSCETKEKLHDKFTKFIDYPRFDTPFKRGNSYFYFHNSGLQAQSVLHVQDDLESEAEILLDPNTLSDDGTVSLNTLSISEDAKYLAYGLSSSGSDWVTIKVMKIEDKKVEPDSLSWVKFSGITWTHDGKGFFYSRYPAPREGEKIDAGTETNSNLYHELYYHFLGTDQSEDVLCWRDQDNPKHMFGSKVTDDGKYLIMSIEEGCDPVNKVYHCDLSLLPKGLEGFRGSNTLLPFVKLIDTFDAQYIAIANDETLFTFLTNKDAPKYKVVRVDLKEPSSWTDVIAEHEKDVLSTASAVNGDQLVVSYMSDVKHILQIRDLKSGSLLHGLPVDIGSVCGVFARRKDTTFFFRFTSFLTPGVIYICDLSHEAPEVTVFREIGVPGFDRTAFQVTQVFYPSKDGTDIPMFIVARKDIKLDGSHPCLLYAYGGFSISMTPFFSATRIVLGRHLGTVFCFANIRGGGEYGEEWHKSGALANKQNCFDDFISGAEYLVSAGYTQPRKLCIEGGSNGGILVGACINQRPDLFGCALAHVGVMDMLRFHKFTIGHAWTSEFGCSDKEEEFHWLIKYSPLHNVKRPWEQKTDLFFQYPSTMLLTADHDDRVVPLHSYKLLATMQYELGLSLENSPQTNPIIARIEVKAGHGAGRPTQKMCNVCELQQIDEAADRYSFMAKMVDASWID</sequence>
<dbReference type="Gene3D" id="2.130.10.120">
    <property type="entry name" value="Prolyl oligopeptidase, N-terminal domain"/>
    <property type="match status" value="1"/>
</dbReference>
<dbReference type="FunFam" id="3.40.50.1820:FF:000005">
    <property type="entry name" value="Prolyl endopeptidase"/>
    <property type="match status" value="1"/>
</dbReference>
<dbReference type="PANTHER" id="PTHR42881:SF2">
    <property type="entry name" value="PROLYL ENDOPEPTIDASE"/>
    <property type="match status" value="1"/>
</dbReference>
<keyword evidence="4 6" id="KW-0378">Hydrolase</keyword>
<comment type="catalytic activity">
    <reaction evidence="1">
        <text>Hydrolysis of Pro-|-Xaa &gt;&gt; Ala-|-Xaa in oligopeptides.</text>
        <dbReference type="EC" id="3.4.21.26"/>
    </reaction>
</comment>
<evidence type="ECO:0000259" key="8">
    <source>
        <dbReference type="Pfam" id="PF02897"/>
    </source>
</evidence>
<protein>
    <recommendedName>
        <fullName evidence="6">Prolyl endopeptidase</fullName>
        <ecNumber evidence="6">3.4.21.-</ecNumber>
    </recommendedName>
</protein>
<evidence type="ECO:0000256" key="4">
    <source>
        <dbReference type="ARBA" id="ARBA00022801"/>
    </source>
</evidence>
<dbReference type="GO" id="GO:0004252">
    <property type="term" value="F:serine-type endopeptidase activity"/>
    <property type="evidence" value="ECO:0007669"/>
    <property type="project" value="UniProtKB-UniRule"/>
</dbReference>
<dbReference type="Gene3D" id="3.40.50.1820">
    <property type="entry name" value="alpha/beta hydrolase"/>
    <property type="match status" value="1"/>
</dbReference>
<evidence type="ECO:0000313" key="9">
    <source>
        <dbReference type="EMBL" id="AAF88151.1"/>
    </source>
</evidence>